<name>A0A081BQW0_9BACT</name>
<dbReference type="PANTHER" id="PTHR34825:SF1">
    <property type="entry name" value="AAA-ATPASE-LIKE DOMAIN-CONTAINING PROTEIN"/>
    <property type="match status" value="1"/>
</dbReference>
<gene>
    <name evidence="2" type="ORF">U14_05065</name>
</gene>
<dbReference type="STRING" id="1499966.U14_05065"/>
<dbReference type="EMBL" id="DF820460">
    <property type="protein sequence ID" value="GAK53791.1"/>
    <property type="molecule type" value="Genomic_DNA"/>
</dbReference>
<dbReference type="InterPro" id="IPR018631">
    <property type="entry name" value="AAA-ATPase-like_dom"/>
</dbReference>
<evidence type="ECO:0000259" key="1">
    <source>
        <dbReference type="Pfam" id="PF09820"/>
    </source>
</evidence>
<dbReference type="InterPro" id="IPR012547">
    <property type="entry name" value="PDDEXK_9"/>
</dbReference>
<dbReference type="SUPFAM" id="SSF52540">
    <property type="entry name" value="P-loop containing nucleoside triphosphate hydrolases"/>
    <property type="match status" value="1"/>
</dbReference>
<sequence>MKQTRKKLPVDLASFEKMRTENYLYVDKTQHIYRMATEGTFYFLARPRRFGKSLLVSTLTSLFRGRKELFDGLWIAEQSDWDWQPHPVIVLDFNSISGGKPEELKQELSYRLNNTAQQFGVSLEAPGIESRFEELILKLFEMSGKAVVILIDEYDKRIIDHLGRGTERMEIAKANRDMLKSFFGVLKGQAVLDKLRFVFLTGVSRFSKVSLFSELNNLRDISMLESYADMLGYTQQELETCFTAEIAELAQKYGVSVSECLARLAREYNGYRFSKQPLRVYNPFSVLNALNERDFRDYWFESGTPTFLVETLKEQRYHLPAIEGMQVSPAVFSAFELEHLRPEALLFQTGYLTITDVQEGIYTLDYPNQEVKHALAEALLLDVSETRNVAISSLVLRLPGYLQREDFAAFFEAVRAIFASIPYDIQSQRDEAYYHTIFYLLISASGITAQSSVLTCDGRIDMIVAAAETIYIIEFKCNQSADAALRQMRSNRYANRFQGGGKALRLMGINFNTDTRNVEEWKLEPV</sequence>
<keyword evidence="3" id="KW-1185">Reference proteome</keyword>
<evidence type="ECO:0000313" key="3">
    <source>
        <dbReference type="Proteomes" id="UP000030700"/>
    </source>
</evidence>
<feature type="domain" description="AAA-ATPase-like" evidence="1">
    <location>
        <begin position="9"/>
        <end position="212"/>
    </location>
</feature>
<proteinExistence type="predicted"/>
<dbReference type="Proteomes" id="UP000030700">
    <property type="component" value="Unassembled WGS sequence"/>
</dbReference>
<organism evidence="2">
    <name type="scientific">Candidatus Moduliflexus flocculans</name>
    <dbReference type="NCBI Taxonomy" id="1499966"/>
    <lineage>
        <taxon>Bacteria</taxon>
        <taxon>Candidatus Moduliflexota</taxon>
        <taxon>Candidatus Moduliflexia</taxon>
        <taxon>Candidatus Moduliflexales</taxon>
        <taxon>Candidatus Moduliflexaceae</taxon>
    </lineage>
</organism>
<dbReference type="InterPro" id="IPR027417">
    <property type="entry name" value="P-loop_NTPase"/>
</dbReference>
<dbReference type="HOGENOM" id="CLU_021114_0_0_0"/>
<protein>
    <submittedName>
        <fullName evidence="2">AAA-ATPase</fullName>
    </submittedName>
</protein>
<dbReference type="PANTHER" id="PTHR34825">
    <property type="entry name" value="CONSERVED PROTEIN, WITH A WEAK D-GALACTARATE DEHYDRATASE/ALTRONATE HYDROLASE DOMAIN"/>
    <property type="match status" value="1"/>
</dbReference>
<reference evidence="2" key="1">
    <citation type="journal article" date="2015" name="PeerJ">
        <title>First genomic representation of candidate bacterial phylum KSB3 points to enhanced environmental sensing as a trigger of wastewater bulking.</title>
        <authorList>
            <person name="Sekiguchi Y."/>
            <person name="Ohashi A."/>
            <person name="Parks D.H."/>
            <person name="Yamauchi T."/>
            <person name="Tyson G.W."/>
            <person name="Hugenholtz P."/>
        </authorList>
    </citation>
    <scope>NUCLEOTIDE SEQUENCE [LARGE SCALE GENOMIC DNA]</scope>
</reference>
<dbReference type="Pfam" id="PF08011">
    <property type="entry name" value="PDDEXK_9"/>
    <property type="match status" value="1"/>
</dbReference>
<accession>A0A081BQW0</accession>
<dbReference type="AlphaFoldDB" id="A0A081BQW0"/>
<evidence type="ECO:0000313" key="2">
    <source>
        <dbReference type="EMBL" id="GAK53791.1"/>
    </source>
</evidence>
<dbReference type="Pfam" id="PF09820">
    <property type="entry name" value="AAA-ATPase_like"/>
    <property type="match status" value="1"/>
</dbReference>